<dbReference type="InterPro" id="IPR057326">
    <property type="entry name" value="KR_dom"/>
</dbReference>
<dbReference type="Gene3D" id="3.40.50.720">
    <property type="entry name" value="NAD(P)-binding Rossmann-like Domain"/>
    <property type="match status" value="1"/>
</dbReference>
<dbReference type="SUPFAM" id="SSF51735">
    <property type="entry name" value="NAD(P)-binding Rossmann-fold domains"/>
    <property type="match status" value="1"/>
</dbReference>
<evidence type="ECO:0000256" key="1">
    <source>
        <dbReference type="ARBA" id="ARBA00006484"/>
    </source>
</evidence>
<keyword evidence="2 4" id="KW-0560">Oxidoreductase</keyword>
<protein>
    <submittedName>
        <fullName evidence="4">Gluconate 5-dehydrogenase</fullName>
        <ecNumber evidence="4">1.1.1.-</ecNumber>
    </submittedName>
</protein>
<dbReference type="CDD" id="cd05233">
    <property type="entry name" value="SDR_c"/>
    <property type="match status" value="1"/>
</dbReference>
<dbReference type="Proteomes" id="UP001320843">
    <property type="component" value="Unassembled WGS sequence"/>
</dbReference>
<evidence type="ECO:0000313" key="5">
    <source>
        <dbReference type="Proteomes" id="UP001320843"/>
    </source>
</evidence>
<evidence type="ECO:0000313" key="4">
    <source>
        <dbReference type="EMBL" id="MCW0401358.1"/>
    </source>
</evidence>
<sequence length="245" mass="26135">MKNPTLAAFSLHEKTILVTGASSGLGRQIAIACARRAARMVLTGRNAERLDETLGQLEGDGHLRVVADLTHSDQRETLVREAGEAIHGVVHCAAVQKHCPIRQLTEAAMTDIYTTNFLAPVMLTQRLLQTNAIVPQGSIVFMLSTAAHLGTRGVGPYSAMKAGLVGIIKCLALEQAKRRIRVNGISPSAVATPMWSTEQLEAQKSRHPLGLGEPQDVANAAVYLLADASRWVTGTSLVMDGGSIL</sequence>
<comment type="caution">
    <text evidence="4">The sequence shown here is derived from an EMBL/GenBank/DDBJ whole genome shotgun (WGS) entry which is preliminary data.</text>
</comment>
<keyword evidence="5" id="KW-1185">Reference proteome</keyword>
<dbReference type="SMART" id="SM00822">
    <property type="entry name" value="PKS_KR"/>
    <property type="match status" value="1"/>
</dbReference>
<dbReference type="InterPro" id="IPR002347">
    <property type="entry name" value="SDR_fam"/>
</dbReference>
<proteinExistence type="inferred from homology"/>
<evidence type="ECO:0000256" key="2">
    <source>
        <dbReference type="ARBA" id="ARBA00023002"/>
    </source>
</evidence>
<organism evidence="4 5">
    <name type="scientific">Xanthomonas sacchari</name>
    <dbReference type="NCBI Taxonomy" id="56458"/>
    <lineage>
        <taxon>Bacteria</taxon>
        <taxon>Pseudomonadati</taxon>
        <taxon>Pseudomonadota</taxon>
        <taxon>Gammaproteobacteria</taxon>
        <taxon>Lysobacterales</taxon>
        <taxon>Lysobacteraceae</taxon>
        <taxon>Xanthomonas</taxon>
    </lineage>
</organism>
<dbReference type="PANTHER" id="PTHR43477">
    <property type="entry name" value="DIHYDROANTICAPSIN 7-DEHYDROGENASE"/>
    <property type="match status" value="1"/>
</dbReference>
<dbReference type="RefSeq" id="WP_267081435.1">
    <property type="nucleotide sequence ID" value="NZ_CP099530.1"/>
</dbReference>
<dbReference type="EC" id="1.1.1.-" evidence="4"/>
<dbReference type="EMBL" id="JANFWR010000043">
    <property type="protein sequence ID" value="MCW0401358.1"/>
    <property type="molecule type" value="Genomic_DNA"/>
</dbReference>
<dbReference type="InterPro" id="IPR051122">
    <property type="entry name" value="SDR_DHRS6-like"/>
</dbReference>
<accession>A0ABT3E0S6</accession>
<dbReference type="Pfam" id="PF13561">
    <property type="entry name" value="adh_short_C2"/>
    <property type="match status" value="1"/>
</dbReference>
<dbReference type="GO" id="GO:0016491">
    <property type="term" value="F:oxidoreductase activity"/>
    <property type="evidence" value="ECO:0007669"/>
    <property type="project" value="UniProtKB-KW"/>
</dbReference>
<reference evidence="4 5" key="1">
    <citation type="submission" date="2022-06" db="EMBL/GenBank/DDBJ databases">
        <title>Dynamics of rice microbiomes reveals core vertical transmitted seed endophytes.</title>
        <authorList>
            <person name="Liao K."/>
            <person name="Zhang X."/>
        </authorList>
    </citation>
    <scope>NUCLEOTIDE SEQUENCE [LARGE SCALE GENOMIC DNA]</scope>
    <source>
        <strain evidence="4 5">YT10-10-1</strain>
    </source>
</reference>
<feature type="domain" description="Ketoreductase" evidence="3">
    <location>
        <begin position="14"/>
        <end position="198"/>
    </location>
</feature>
<comment type="similarity">
    <text evidence="1">Belongs to the short-chain dehydrogenases/reductases (SDR) family.</text>
</comment>
<dbReference type="PRINTS" id="PR00081">
    <property type="entry name" value="GDHRDH"/>
</dbReference>
<evidence type="ECO:0000259" key="3">
    <source>
        <dbReference type="SMART" id="SM00822"/>
    </source>
</evidence>
<name>A0ABT3E0S6_9XANT</name>
<gene>
    <name evidence="4" type="ORF">NB700_003914</name>
</gene>
<dbReference type="InterPro" id="IPR036291">
    <property type="entry name" value="NAD(P)-bd_dom_sf"/>
</dbReference>
<dbReference type="PANTHER" id="PTHR43477:SF1">
    <property type="entry name" value="DIHYDROANTICAPSIN 7-DEHYDROGENASE"/>
    <property type="match status" value="1"/>
</dbReference>